<dbReference type="InterPro" id="IPR017850">
    <property type="entry name" value="Alkaline_phosphatase_core_sf"/>
</dbReference>
<dbReference type="InterPro" id="IPR011258">
    <property type="entry name" value="BPG-indep_PGM_N"/>
</dbReference>
<evidence type="ECO:0000313" key="11">
    <source>
        <dbReference type="EMBL" id="KAJ7613188.1"/>
    </source>
</evidence>
<comment type="similarity">
    <text evidence="3">Belongs to the BPG-independent phosphoglycerate mutase family.</text>
</comment>
<sequence length="741" mass="82885">MEAKCSVVLPASPHSITRLLTSNHCALSDLESRIAKAHIHDLESPLAWGQNIIALSHQRVADLERSFEAHKAVISPIGRLPNELLAEIFSHAARRTFFWKDISEAGGRLTSKAPWVLTHVSRGWAAVALEYRTLWSRIFVDLDLINVKARGVISILKLFLERSGKVPLTVKIFYEGYQLETHPALHAVLGHVERWKHVDMYVRWPLLLSTAAAMRDHLSVLTTLRVVSFARTPMDARDLSDTFASAANLTALQTYFRVSDIFHSPFQFPWHQLTRLSTTFSSIAEALTNIEQLSSVVELRVELPYDESPAPVWNCITLSRLRVLEMVLRNMPMVSLDPPSYLLDFLSAPVLGRLGIQRSADQIAVSRFITRSGCGPSLKIFHFIHSVTPTSVLPILQKLPHLEDVKFGDFKGALLAKSAVAGVVDLLLLHWRAVRTAPDAHLSVTLIDSQPTPFTLTPFLNPNADFDICVVADLRVVLSPGQLEIPLRRLAKLLIESFQTCCVYVHCIGDGRDTAPRSAAGYCQDLLDFMAKEKYGALATVVGRYYAMDRDKRWERVKVAVDGLVGGVGEENTDAVAAIKQSYENDVTDEFMKPVIVNGDEGRIKDDDTLFFFNYRSDRMREISAVFGLPDKPMEVTIPKNVHITTMSRYNSEYPFAVAFPPQAMTNVLAEWLAAKGRISPTEKYAHVTFFFNGGVEAQFMDEERHMIASPKVATYDLQPEMDVQSIADKVAEVAKAHTHD</sequence>
<evidence type="ECO:0000259" key="10">
    <source>
        <dbReference type="Pfam" id="PF06415"/>
    </source>
</evidence>
<dbReference type="InterPro" id="IPR036646">
    <property type="entry name" value="PGAM_B_sf"/>
</dbReference>
<dbReference type="GO" id="GO:0030145">
    <property type="term" value="F:manganese ion binding"/>
    <property type="evidence" value="ECO:0007669"/>
    <property type="project" value="InterPro"/>
</dbReference>
<feature type="domain" description="BPG-independent PGAM N-terminal" evidence="10">
    <location>
        <begin position="499"/>
        <end position="651"/>
    </location>
</feature>
<dbReference type="SUPFAM" id="SSF53649">
    <property type="entry name" value="Alkaline phosphatase-like"/>
    <property type="match status" value="1"/>
</dbReference>
<dbReference type="Gene3D" id="3.40.1450.10">
    <property type="entry name" value="BPG-independent phosphoglycerate mutase, domain B"/>
    <property type="match status" value="1"/>
</dbReference>
<dbReference type="EC" id="5.4.2.12" evidence="4"/>
<keyword evidence="12" id="KW-1185">Reference proteome</keyword>
<dbReference type="AlphaFoldDB" id="A0AAD7B7R6"/>
<dbReference type="GO" id="GO:0004619">
    <property type="term" value="F:phosphoglycerate mutase activity"/>
    <property type="evidence" value="ECO:0007669"/>
    <property type="project" value="UniProtKB-EC"/>
</dbReference>
<dbReference type="GO" id="GO:0005737">
    <property type="term" value="C:cytoplasm"/>
    <property type="evidence" value="ECO:0007669"/>
    <property type="project" value="InterPro"/>
</dbReference>
<evidence type="ECO:0000313" key="12">
    <source>
        <dbReference type="Proteomes" id="UP001221142"/>
    </source>
</evidence>
<evidence type="ECO:0000256" key="8">
    <source>
        <dbReference type="ARBA" id="ARBA00023235"/>
    </source>
</evidence>
<dbReference type="GO" id="GO:0006007">
    <property type="term" value="P:glucose catabolic process"/>
    <property type="evidence" value="ECO:0007669"/>
    <property type="project" value="InterPro"/>
</dbReference>
<dbReference type="InterPro" id="IPR006124">
    <property type="entry name" value="Metalloenzyme"/>
</dbReference>
<proteinExistence type="inferred from homology"/>
<gene>
    <name evidence="11" type="ORF">FB45DRAFT_1036711</name>
</gene>
<feature type="domain" description="Metalloenzyme" evidence="9">
    <location>
        <begin position="662"/>
        <end position="741"/>
    </location>
</feature>
<evidence type="ECO:0000256" key="5">
    <source>
        <dbReference type="ARBA" id="ARBA00022723"/>
    </source>
</evidence>
<keyword evidence="8" id="KW-0413">Isomerase</keyword>
<comment type="caution">
    <text evidence="11">The sequence shown here is derived from an EMBL/GenBank/DDBJ whole genome shotgun (WGS) entry which is preliminary data.</text>
</comment>
<dbReference type="Gene3D" id="3.40.720.10">
    <property type="entry name" value="Alkaline Phosphatase, subunit A"/>
    <property type="match status" value="1"/>
</dbReference>
<evidence type="ECO:0000256" key="7">
    <source>
        <dbReference type="ARBA" id="ARBA00023211"/>
    </source>
</evidence>
<keyword evidence="5" id="KW-0479">Metal-binding</keyword>
<comment type="cofactor">
    <cofactor evidence="1">
        <name>Mn(2+)</name>
        <dbReference type="ChEBI" id="CHEBI:29035"/>
    </cofactor>
</comment>
<dbReference type="PANTHER" id="PTHR31637">
    <property type="entry name" value="2,3-BISPHOSPHOGLYCERATE-INDEPENDENT PHOSPHOGLYCERATE MUTASE"/>
    <property type="match status" value="1"/>
</dbReference>
<dbReference type="InterPro" id="IPR005995">
    <property type="entry name" value="Pgm_bpd_ind"/>
</dbReference>
<dbReference type="PANTHER" id="PTHR31637:SF0">
    <property type="entry name" value="2,3-BISPHOSPHOGLYCERATE-INDEPENDENT PHOSPHOGLYCERATE MUTASE"/>
    <property type="match status" value="1"/>
</dbReference>
<evidence type="ECO:0000256" key="2">
    <source>
        <dbReference type="ARBA" id="ARBA00004798"/>
    </source>
</evidence>
<dbReference type="GO" id="GO:0006096">
    <property type="term" value="P:glycolytic process"/>
    <property type="evidence" value="ECO:0007669"/>
    <property type="project" value="UniProtKB-KW"/>
</dbReference>
<evidence type="ECO:0000256" key="3">
    <source>
        <dbReference type="ARBA" id="ARBA00008819"/>
    </source>
</evidence>
<evidence type="ECO:0000256" key="1">
    <source>
        <dbReference type="ARBA" id="ARBA00001936"/>
    </source>
</evidence>
<dbReference type="SUPFAM" id="SSF64158">
    <property type="entry name" value="2,3-Bisphosphoglycerate-independent phosphoglycerate mutase, substrate-binding domain"/>
    <property type="match status" value="1"/>
</dbReference>
<organism evidence="11 12">
    <name type="scientific">Roridomyces roridus</name>
    <dbReference type="NCBI Taxonomy" id="1738132"/>
    <lineage>
        <taxon>Eukaryota</taxon>
        <taxon>Fungi</taxon>
        <taxon>Dikarya</taxon>
        <taxon>Basidiomycota</taxon>
        <taxon>Agaricomycotina</taxon>
        <taxon>Agaricomycetes</taxon>
        <taxon>Agaricomycetidae</taxon>
        <taxon>Agaricales</taxon>
        <taxon>Marasmiineae</taxon>
        <taxon>Mycenaceae</taxon>
        <taxon>Roridomyces</taxon>
    </lineage>
</organism>
<accession>A0AAD7B7R6</accession>
<dbReference type="Pfam" id="PF06415">
    <property type="entry name" value="iPGM_N"/>
    <property type="match status" value="1"/>
</dbReference>
<comment type="pathway">
    <text evidence="2">Carbohydrate degradation; glycolysis; pyruvate from D-glyceraldehyde 3-phosphate: step 3/5.</text>
</comment>
<name>A0AAD7B7R6_9AGAR</name>
<evidence type="ECO:0000256" key="6">
    <source>
        <dbReference type="ARBA" id="ARBA00023152"/>
    </source>
</evidence>
<evidence type="ECO:0000256" key="4">
    <source>
        <dbReference type="ARBA" id="ARBA00012026"/>
    </source>
</evidence>
<evidence type="ECO:0000259" key="9">
    <source>
        <dbReference type="Pfam" id="PF01676"/>
    </source>
</evidence>
<dbReference type="Proteomes" id="UP001221142">
    <property type="component" value="Unassembled WGS sequence"/>
</dbReference>
<protein>
    <recommendedName>
        <fullName evidence="4">phosphoglycerate mutase (2,3-diphosphoglycerate-independent)</fullName>
        <ecNumber evidence="4">5.4.2.12</ecNumber>
    </recommendedName>
</protein>
<reference evidence="11" key="1">
    <citation type="submission" date="2023-03" db="EMBL/GenBank/DDBJ databases">
        <title>Massive genome expansion in bonnet fungi (Mycena s.s.) driven by repeated elements and novel gene families across ecological guilds.</title>
        <authorList>
            <consortium name="Lawrence Berkeley National Laboratory"/>
            <person name="Harder C.B."/>
            <person name="Miyauchi S."/>
            <person name="Viragh M."/>
            <person name="Kuo A."/>
            <person name="Thoen E."/>
            <person name="Andreopoulos B."/>
            <person name="Lu D."/>
            <person name="Skrede I."/>
            <person name="Drula E."/>
            <person name="Henrissat B."/>
            <person name="Morin E."/>
            <person name="Kohler A."/>
            <person name="Barry K."/>
            <person name="LaButti K."/>
            <person name="Morin E."/>
            <person name="Salamov A."/>
            <person name="Lipzen A."/>
            <person name="Mereny Z."/>
            <person name="Hegedus B."/>
            <person name="Baldrian P."/>
            <person name="Stursova M."/>
            <person name="Weitz H."/>
            <person name="Taylor A."/>
            <person name="Grigoriev I.V."/>
            <person name="Nagy L.G."/>
            <person name="Martin F."/>
            <person name="Kauserud H."/>
        </authorList>
    </citation>
    <scope>NUCLEOTIDE SEQUENCE</scope>
    <source>
        <strain evidence="11">9284</strain>
    </source>
</reference>
<keyword evidence="6" id="KW-0324">Glycolysis</keyword>
<dbReference type="Pfam" id="PF01676">
    <property type="entry name" value="Metalloenzyme"/>
    <property type="match status" value="1"/>
</dbReference>
<dbReference type="EMBL" id="JARKIF010000029">
    <property type="protein sequence ID" value="KAJ7613188.1"/>
    <property type="molecule type" value="Genomic_DNA"/>
</dbReference>
<keyword evidence="7" id="KW-0464">Manganese</keyword>